<dbReference type="Pfam" id="PF03466">
    <property type="entry name" value="LysR_substrate"/>
    <property type="match status" value="2"/>
</dbReference>
<dbReference type="PANTHER" id="PTHR30346:SF0">
    <property type="entry name" value="HCA OPERON TRANSCRIPTIONAL ACTIVATOR HCAR"/>
    <property type="match status" value="1"/>
</dbReference>
<feature type="compositionally biased region" description="Low complexity" evidence="5">
    <location>
        <begin position="190"/>
        <end position="210"/>
    </location>
</feature>
<accession>A0A345Y1M6</accession>
<dbReference type="PANTHER" id="PTHR30346">
    <property type="entry name" value="TRANSCRIPTIONAL DUAL REGULATOR HCAR-RELATED"/>
    <property type="match status" value="1"/>
</dbReference>
<reference evidence="7 8" key="1">
    <citation type="submission" date="2018-07" db="EMBL/GenBank/DDBJ databases">
        <title>Draft genome of the type strain Streptomyces armeniacus ATCC 15676.</title>
        <authorList>
            <person name="Labana P."/>
            <person name="Gosse J.T."/>
            <person name="Boddy C.N."/>
        </authorList>
    </citation>
    <scope>NUCLEOTIDE SEQUENCE [LARGE SCALE GENOMIC DNA]</scope>
    <source>
        <strain evidence="7 8">ATCC 15676</strain>
    </source>
</reference>
<dbReference type="Proteomes" id="UP000254425">
    <property type="component" value="Chromosome"/>
</dbReference>
<dbReference type="Gene3D" id="3.40.190.10">
    <property type="entry name" value="Periplasmic binding protein-like II"/>
    <property type="match status" value="3"/>
</dbReference>
<evidence type="ECO:0000259" key="6">
    <source>
        <dbReference type="PROSITE" id="PS50931"/>
    </source>
</evidence>
<dbReference type="GO" id="GO:0032993">
    <property type="term" value="C:protein-DNA complex"/>
    <property type="evidence" value="ECO:0007669"/>
    <property type="project" value="TreeGrafter"/>
</dbReference>
<evidence type="ECO:0000256" key="2">
    <source>
        <dbReference type="ARBA" id="ARBA00023015"/>
    </source>
</evidence>
<feature type="region of interest" description="Disordered" evidence="5">
    <location>
        <begin position="190"/>
        <end position="217"/>
    </location>
</feature>
<dbReference type="InterPro" id="IPR036388">
    <property type="entry name" value="WH-like_DNA-bd_sf"/>
</dbReference>
<keyword evidence="4" id="KW-0804">Transcription</keyword>
<evidence type="ECO:0000313" key="7">
    <source>
        <dbReference type="EMBL" id="AXK37792.1"/>
    </source>
</evidence>
<dbReference type="InterPro" id="IPR000847">
    <property type="entry name" value="LysR_HTH_N"/>
</dbReference>
<dbReference type="RefSeq" id="WP_208883225.1">
    <property type="nucleotide sequence ID" value="NZ_CP031320.1"/>
</dbReference>
<keyword evidence="2" id="KW-0805">Transcription regulation</keyword>
<gene>
    <name evidence="7" type="ORF">DVA86_30900</name>
</gene>
<dbReference type="KEGG" id="sarm:DVA86_30900"/>
<evidence type="ECO:0000256" key="3">
    <source>
        <dbReference type="ARBA" id="ARBA00023125"/>
    </source>
</evidence>
<dbReference type="InterPro" id="IPR005119">
    <property type="entry name" value="LysR_subst-bd"/>
</dbReference>
<evidence type="ECO:0000256" key="5">
    <source>
        <dbReference type="SAM" id="MobiDB-lite"/>
    </source>
</evidence>
<comment type="similarity">
    <text evidence="1">Belongs to the LysR transcriptional regulatory family.</text>
</comment>
<name>A0A345Y1M6_9ACTN</name>
<dbReference type="Gene3D" id="1.10.10.10">
    <property type="entry name" value="Winged helix-like DNA-binding domain superfamily/Winged helix DNA-binding domain"/>
    <property type="match status" value="1"/>
</dbReference>
<dbReference type="PRINTS" id="PR00039">
    <property type="entry name" value="HTHLYSR"/>
</dbReference>
<dbReference type="SUPFAM" id="SSF46785">
    <property type="entry name" value="Winged helix' DNA-binding domain"/>
    <property type="match status" value="1"/>
</dbReference>
<dbReference type="InterPro" id="IPR036390">
    <property type="entry name" value="WH_DNA-bd_sf"/>
</dbReference>
<dbReference type="SUPFAM" id="SSF53850">
    <property type="entry name" value="Periplasmic binding protein-like II"/>
    <property type="match status" value="1"/>
</dbReference>
<evidence type="ECO:0000313" key="8">
    <source>
        <dbReference type="Proteomes" id="UP000254425"/>
    </source>
</evidence>
<keyword evidence="3" id="KW-0238">DNA-binding</keyword>
<dbReference type="CDD" id="cd08414">
    <property type="entry name" value="PBP2_LTTR_aromatics_like"/>
    <property type="match status" value="1"/>
</dbReference>
<dbReference type="PROSITE" id="PS50931">
    <property type="entry name" value="HTH_LYSR"/>
    <property type="match status" value="1"/>
</dbReference>
<dbReference type="FunFam" id="1.10.10.10:FF:000001">
    <property type="entry name" value="LysR family transcriptional regulator"/>
    <property type="match status" value="1"/>
</dbReference>
<organism evidence="7 8">
    <name type="scientific">Streptomyces armeniacus</name>
    <dbReference type="NCBI Taxonomy" id="83291"/>
    <lineage>
        <taxon>Bacteria</taxon>
        <taxon>Bacillati</taxon>
        <taxon>Actinomycetota</taxon>
        <taxon>Actinomycetes</taxon>
        <taxon>Kitasatosporales</taxon>
        <taxon>Streptomycetaceae</taxon>
        <taxon>Streptomyces</taxon>
    </lineage>
</organism>
<dbReference type="GO" id="GO:0003700">
    <property type="term" value="F:DNA-binding transcription factor activity"/>
    <property type="evidence" value="ECO:0007669"/>
    <property type="project" value="InterPro"/>
</dbReference>
<protein>
    <submittedName>
        <fullName evidence="7">LysR family transcriptional regulator</fullName>
    </submittedName>
</protein>
<proteinExistence type="inferred from homology"/>
<dbReference type="GO" id="GO:0003677">
    <property type="term" value="F:DNA binding"/>
    <property type="evidence" value="ECO:0007669"/>
    <property type="project" value="UniProtKB-KW"/>
</dbReference>
<evidence type="ECO:0000256" key="4">
    <source>
        <dbReference type="ARBA" id="ARBA00023163"/>
    </source>
</evidence>
<keyword evidence="8" id="KW-1185">Reference proteome</keyword>
<sequence length="340" mass="36292">MELRHLRYFAVLAEELHFGRAADRLHMAQPPLSQRIRDLERELGVRLFDRTRHRVRLTEAGALLLEHVRPVLSGVETAREAMRRIRPGEAGVLRAGVPPDTGPMVLPTLTAGFARRVPDVLIDLHELTTDEQLARLREGELDAGVVRHPSDTVGLESGPVARRELGVVLPADHPSAAATATGGAYPGVDGAAAASPSAASPGAADPGSGSPSPPPVRLRDLNGAPLVIFPRSMAPRLYDHMLTVCRDEGFLPGSIRHARNPYFVHGLVLAGRGIHLNEAPAAPLPHGLVWRPLEGAVLSWRTSVVWVPSRHNEAISAFADAVSEGLATAGHRIGDTPAAG</sequence>
<feature type="domain" description="HTH lysR-type" evidence="6">
    <location>
        <begin position="1"/>
        <end position="58"/>
    </location>
</feature>
<dbReference type="Pfam" id="PF00126">
    <property type="entry name" value="HTH_1"/>
    <property type="match status" value="1"/>
</dbReference>
<dbReference type="AlphaFoldDB" id="A0A345Y1M6"/>
<evidence type="ECO:0000256" key="1">
    <source>
        <dbReference type="ARBA" id="ARBA00009437"/>
    </source>
</evidence>
<dbReference type="EMBL" id="CP031320">
    <property type="protein sequence ID" value="AXK37792.1"/>
    <property type="molecule type" value="Genomic_DNA"/>
</dbReference>